<evidence type="ECO:0000256" key="4">
    <source>
        <dbReference type="ARBA" id="ARBA00023288"/>
    </source>
</evidence>
<evidence type="ECO:0000313" key="8">
    <source>
        <dbReference type="EMBL" id="TDR45800.1"/>
    </source>
</evidence>
<feature type="chain" id="PRO_5020474744" description="Membrane-bound lysozyme inhibitor of c-type lysozyme MliC" evidence="5">
    <location>
        <begin position="24"/>
        <end position="197"/>
    </location>
</feature>
<dbReference type="Gene3D" id="2.40.128.200">
    <property type="match status" value="1"/>
</dbReference>
<dbReference type="Pfam" id="PF07007">
    <property type="entry name" value="LprI"/>
    <property type="match status" value="1"/>
</dbReference>
<feature type="domain" description="C-type lysozyme inhibitor" evidence="7">
    <location>
        <begin position="124"/>
        <end position="188"/>
    </location>
</feature>
<dbReference type="GO" id="GO:0005576">
    <property type="term" value="C:extracellular region"/>
    <property type="evidence" value="ECO:0007669"/>
    <property type="project" value="TreeGrafter"/>
</dbReference>
<dbReference type="Proteomes" id="UP000295293">
    <property type="component" value="Unassembled WGS sequence"/>
</dbReference>
<keyword evidence="3" id="KW-0564">Palmitate</keyword>
<accession>A0A4R6Z2I8</accession>
<evidence type="ECO:0000259" key="7">
    <source>
        <dbReference type="Pfam" id="PF09864"/>
    </source>
</evidence>
<keyword evidence="1 5" id="KW-0732">Signal</keyword>
<dbReference type="Pfam" id="PF09864">
    <property type="entry name" value="MliC"/>
    <property type="match status" value="1"/>
</dbReference>
<dbReference type="PANTHER" id="PTHR37549:SF1">
    <property type="entry name" value="LIPOPROTEIN LPRI"/>
    <property type="match status" value="1"/>
</dbReference>
<dbReference type="OrthoDB" id="5565855at2"/>
<proteinExistence type="predicted"/>
<feature type="signal peptide" evidence="5">
    <location>
        <begin position="1"/>
        <end position="23"/>
    </location>
</feature>
<evidence type="ECO:0000256" key="5">
    <source>
        <dbReference type="SAM" id="SignalP"/>
    </source>
</evidence>
<dbReference type="PANTHER" id="PTHR37549">
    <property type="entry name" value="LIPOPROTEIN LPRI"/>
    <property type="match status" value="1"/>
</dbReference>
<dbReference type="InterPro" id="IPR018660">
    <property type="entry name" value="MliC"/>
</dbReference>
<dbReference type="Gene3D" id="1.20.1270.180">
    <property type="match status" value="1"/>
</dbReference>
<evidence type="ECO:0000256" key="2">
    <source>
        <dbReference type="ARBA" id="ARBA00023136"/>
    </source>
</evidence>
<evidence type="ECO:0000256" key="3">
    <source>
        <dbReference type="ARBA" id="ARBA00023139"/>
    </source>
</evidence>
<evidence type="ECO:0000256" key="1">
    <source>
        <dbReference type="ARBA" id="ARBA00022729"/>
    </source>
</evidence>
<dbReference type="SUPFAM" id="SSF141488">
    <property type="entry name" value="YdhA-like"/>
    <property type="match status" value="1"/>
</dbReference>
<sequence length="197" mass="21333">MNTAYCRVAALSLLALAAGSASAARPSYDCTRKLQSTVEEQICADEKLAALDRKLAEVFKAAQGKSKGKSGSTLKAEQIGWIKGRNECWKSPIQQQCMTDNYEQRIAELQARFSLVAATASVEYVCDGDSVPVSASFFATEPPSVLARRGDDSQTLLSVPSASGSRYEGRNVSLYEHQGEALITWGPDGSERNCRKK</sequence>
<dbReference type="EMBL" id="SNZH01000004">
    <property type="protein sequence ID" value="TDR45800.1"/>
    <property type="molecule type" value="Genomic_DNA"/>
</dbReference>
<dbReference type="InterPro" id="IPR052755">
    <property type="entry name" value="Lysozyme_Inhibitor_LprI"/>
</dbReference>
<feature type="domain" description="Lysozyme inhibitor LprI-like N-terminal" evidence="6">
    <location>
        <begin position="30"/>
        <end position="109"/>
    </location>
</feature>
<dbReference type="AlphaFoldDB" id="A0A4R6Z2I8"/>
<reference evidence="8 9" key="1">
    <citation type="submission" date="2019-03" db="EMBL/GenBank/DDBJ databases">
        <title>Genomic Encyclopedia of Type Strains, Phase IV (KMG-IV): sequencing the most valuable type-strain genomes for metagenomic binning, comparative biology and taxonomic classification.</title>
        <authorList>
            <person name="Goeker M."/>
        </authorList>
    </citation>
    <scope>NUCLEOTIDE SEQUENCE [LARGE SCALE GENOMIC DNA]</scope>
    <source>
        <strain evidence="8 9">DSM 21667</strain>
    </source>
</reference>
<keyword evidence="9" id="KW-1185">Reference proteome</keyword>
<keyword evidence="2" id="KW-0472">Membrane</keyword>
<dbReference type="InterPro" id="IPR036328">
    <property type="entry name" value="MliC_sf"/>
</dbReference>
<dbReference type="InterPro" id="IPR009739">
    <property type="entry name" value="LprI-like_N"/>
</dbReference>
<comment type="caution">
    <text evidence="8">The sequence shown here is derived from an EMBL/GenBank/DDBJ whole genome shotgun (WGS) entry which is preliminary data.</text>
</comment>
<dbReference type="RefSeq" id="WP_133818165.1">
    <property type="nucleotide sequence ID" value="NZ_SNZH01000004.1"/>
</dbReference>
<evidence type="ECO:0000259" key="6">
    <source>
        <dbReference type="Pfam" id="PF07007"/>
    </source>
</evidence>
<evidence type="ECO:0000313" key="9">
    <source>
        <dbReference type="Proteomes" id="UP000295293"/>
    </source>
</evidence>
<keyword evidence="4" id="KW-0449">Lipoprotein</keyword>
<evidence type="ECO:0008006" key="10">
    <source>
        <dbReference type="Google" id="ProtNLM"/>
    </source>
</evidence>
<protein>
    <recommendedName>
        <fullName evidence="10">Membrane-bound lysozyme inhibitor of c-type lysozyme MliC</fullName>
    </recommendedName>
</protein>
<organism evidence="8 9">
    <name type="scientific">Tahibacter aquaticus</name>
    <dbReference type="NCBI Taxonomy" id="520092"/>
    <lineage>
        <taxon>Bacteria</taxon>
        <taxon>Pseudomonadati</taxon>
        <taxon>Pseudomonadota</taxon>
        <taxon>Gammaproteobacteria</taxon>
        <taxon>Lysobacterales</taxon>
        <taxon>Rhodanobacteraceae</taxon>
        <taxon>Tahibacter</taxon>
    </lineage>
</organism>
<gene>
    <name evidence="8" type="ORF">DFR29_104230</name>
</gene>
<name>A0A4R6Z2I8_9GAMM</name>